<reference evidence="1 2" key="1">
    <citation type="submission" date="2018-03" db="EMBL/GenBank/DDBJ databases">
        <title>Ahniella affigens gen. nov., sp. nov., a gammaproteobacterium isolated from sandy soil near a stream.</title>
        <authorList>
            <person name="Ko Y."/>
            <person name="Kim J.-H."/>
        </authorList>
    </citation>
    <scope>NUCLEOTIDE SEQUENCE [LARGE SCALE GENOMIC DNA]</scope>
    <source>
        <strain evidence="1 2">D13</strain>
    </source>
</reference>
<dbReference type="RefSeq" id="WP_106892360.1">
    <property type="nucleotide sequence ID" value="NZ_CP027860.1"/>
</dbReference>
<name>A0A2P1PUB5_9GAMM</name>
<accession>A0A2P1PUB5</accession>
<organism evidence="1 2">
    <name type="scientific">Ahniella affigens</name>
    <dbReference type="NCBI Taxonomy" id="2021234"/>
    <lineage>
        <taxon>Bacteria</taxon>
        <taxon>Pseudomonadati</taxon>
        <taxon>Pseudomonadota</taxon>
        <taxon>Gammaproteobacteria</taxon>
        <taxon>Lysobacterales</taxon>
        <taxon>Rhodanobacteraceae</taxon>
        <taxon>Ahniella</taxon>
    </lineage>
</organism>
<dbReference type="InterPro" id="IPR008621">
    <property type="entry name" value="Cbb3-typ_cyt_oxidase_comp"/>
</dbReference>
<evidence type="ECO:0000313" key="2">
    <source>
        <dbReference type="Proteomes" id="UP000241074"/>
    </source>
</evidence>
<reference evidence="1 2" key="2">
    <citation type="submission" date="2018-03" db="EMBL/GenBank/DDBJ databases">
        <authorList>
            <person name="Keele B.F."/>
        </authorList>
    </citation>
    <scope>NUCLEOTIDE SEQUENCE [LARGE SCALE GENOMIC DNA]</scope>
    <source>
        <strain evidence="1 2">D13</strain>
    </source>
</reference>
<dbReference type="Proteomes" id="UP000241074">
    <property type="component" value="Chromosome"/>
</dbReference>
<proteinExistence type="predicted"/>
<evidence type="ECO:0000313" key="1">
    <source>
        <dbReference type="EMBL" id="AVP98439.1"/>
    </source>
</evidence>
<protein>
    <submittedName>
        <fullName evidence="1">CcoQ/FixQ family Cbb3-type cytochrome c oxidase assembly chaperone</fullName>
    </submittedName>
</protein>
<dbReference type="AlphaFoldDB" id="A0A2P1PUB5"/>
<dbReference type="KEGG" id="xba:C7S18_15135"/>
<dbReference type="OrthoDB" id="6402501at2"/>
<gene>
    <name evidence="1" type="ORF">C7S18_15135</name>
</gene>
<dbReference type="EMBL" id="CP027860">
    <property type="protein sequence ID" value="AVP98439.1"/>
    <property type="molecule type" value="Genomic_DNA"/>
</dbReference>
<sequence length="46" mass="4891">MISGIVTAILLGSFIAGVIWAYSDARKGEFDAAARLPLEHDSGEIQ</sequence>
<keyword evidence="2" id="KW-1185">Reference proteome</keyword>
<dbReference type="Pfam" id="PF05545">
    <property type="entry name" value="FixQ"/>
    <property type="match status" value="1"/>
</dbReference>